<dbReference type="Proteomes" id="UP000278222">
    <property type="component" value="Unassembled WGS sequence"/>
</dbReference>
<keyword evidence="2" id="KW-0472">Membrane</keyword>
<keyword evidence="4" id="KW-1185">Reference proteome</keyword>
<accession>A0A3N1M7M3</accession>
<feature type="transmembrane region" description="Helical" evidence="2">
    <location>
        <begin position="38"/>
        <end position="61"/>
    </location>
</feature>
<dbReference type="EMBL" id="RJKX01000013">
    <property type="protein sequence ID" value="ROP99722.1"/>
    <property type="molecule type" value="Genomic_DNA"/>
</dbReference>
<proteinExistence type="predicted"/>
<name>A0A3N1M7M3_9PROT</name>
<comment type="caution">
    <text evidence="3">The sequence shown here is derived from an EMBL/GenBank/DDBJ whole genome shotgun (WGS) entry which is preliminary data.</text>
</comment>
<evidence type="ECO:0000256" key="1">
    <source>
        <dbReference type="SAM" id="MobiDB-lite"/>
    </source>
</evidence>
<keyword evidence="2" id="KW-0812">Transmembrane</keyword>
<gene>
    <name evidence="3" type="ORF">EDC65_1508</name>
</gene>
<evidence type="ECO:0000313" key="4">
    <source>
        <dbReference type="Proteomes" id="UP000278222"/>
    </source>
</evidence>
<keyword evidence="2" id="KW-1133">Transmembrane helix</keyword>
<organism evidence="3 4">
    <name type="scientific">Stella humosa</name>
    <dbReference type="NCBI Taxonomy" id="94"/>
    <lineage>
        <taxon>Bacteria</taxon>
        <taxon>Pseudomonadati</taxon>
        <taxon>Pseudomonadota</taxon>
        <taxon>Alphaproteobacteria</taxon>
        <taxon>Rhodospirillales</taxon>
        <taxon>Stellaceae</taxon>
        <taxon>Stella</taxon>
    </lineage>
</organism>
<dbReference type="AlphaFoldDB" id="A0A3N1M7M3"/>
<evidence type="ECO:0000313" key="3">
    <source>
        <dbReference type="EMBL" id="ROP99722.1"/>
    </source>
</evidence>
<evidence type="ECO:0000256" key="2">
    <source>
        <dbReference type="SAM" id="Phobius"/>
    </source>
</evidence>
<protein>
    <submittedName>
        <fullName evidence="3">Uncharacterized protein</fullName>
    </submittedName>
</protein>
<reference evidence="3 4" key="1">
    <citation type="submission" date="2018-11" db="EMBL/GenBank/DDBJ databases">
        <title>Genomic Encyclopedia of Type Strains, Phase IV (KMG-IV): sequencing the most valuable type-strain genomes for metagenomic binning, comparative biology and taxonomic classification.</title>
        <authorList>
            <person name="Goeker M."/>
        </authorList>
    </citation>
    <scope>NUCLEOTIDE SEQUENCE [LARGE SCALE GENOMIC DNA]</scope>
    <source>
        <strain evidence="3 4">DSM 5900</strain>
    </source>
</reference>
<feature type="region of interest" description="Disordered" evidence="1">
    <location>
        <begin position="67"/>
        <end position="86"/>
    </location>
</feature>
<sequence length="86" mass="9407">MHRLLLPVILLGMLAIAGLAAASIWSGMADIRLGMHGWIALGLGVFFTLAIGGGLMALVFYSSRRGYDETTTTREEVEEEQRRNGR</sequence>
<dbReference type="RefSeq" id="WP_123689081.1">
    <property type="nucleotide sequence ID" value="NZ_AP019700.1"/>
</dbReference>
<dbReference type="OrthoDB" id="7632567at2"/>